<evidence type="ECO:0000256" key="1">
    <source>
        <dbReference type="SAM" id="MobiDB-lite"/>
    </source>
</evidence>
<feature type="region of interest" description="Disordered" evidence="1">
    <location>
        <begin position="240"/>
        <end position="295"/>
    </location>
</feature>
<keyword evidence="3" id="KW-1185">Reference proteome</keyword>
<accession>A0A409X6W9</accession>
<name>A0A409X6W9_9AGAR</name>
<organism evidence="2 3">
    <name type="scientific">Gymnopilus dilepis</name>
    <dbReference type="NCBI Taxonomy" id="231916"/>
    <lineage>
        <taxon>Eukaryota</taxon>
        <taxon>Fungi</taxon>
        <taxon>Dikarya</taxon>
        <taxon>Basidiomycota</taxon>
        <taxon>Agaricomycotina</taxon>
        <taxon>Agaricomycetes</taxon>
        <taxon>Agaricomycetidae</taxon>
        <taxon>Agaricales</taxon>
        <taxon>Agaricineae</taxon>
        <taxon>Hymenogastraceae</taxon>
        <taxon>Gymnopilus</taxon>
    </lineage>
</organism>
<proteinExistence type="predicted"/>
<protein>
    <submittedName>
        <fullName evidence="2">Uncharacterized protein</fullName>
    </submittedName>
</protein>
<dbReference type="AlphaFoldDB" id="A0A409X6W9"/>
<reference evidence="2 3" key="1">
    <citation type="journal article" date="2018" name="Evol. Lett.">
        <title>Horizontal gene cluster transfer increased hallucinogenic mushroom diversity.</title>
        <authorList>
            <person name="Reynolds H.T."/>
            <person name="Vijayakumar V."/>
            <person name="Gluck-Thaler E."/>
            <person name="Korotkin H.B."/>
            <person name="Matheny P.B."/>
            <person name="Slot J.C."/>
        </authorList>
    </citation>
    <scope>NUCLEOTIDE SEQUENCE [LARGE SCALE GENOMIC DNA]</scope>
    <source>
        <strain evidence="2 3">SRW20</strain>
    </source>
</reference>
<dbReference type="Proteomes" id="UP000284706">
    <property type="component" value="Unassembled WGS sequence"/>
</dbReference>
<comment type="caution">
    <text evidence="2">The sequence shown here is derived from an EMBL/GenBank/DDBJ whole genome shotgun (WGS) entry which is preliminary data.</text>
</comment>
<dbReference type="OrthoDB" id="3088013at2759"/>
<dbReference type="EMBL" id="NHYE01004047">
    <property type="protein sequence ID" value="PPQ86523.1"/>
    <property type="molecule type" value="Genomic_DNA"/>
</dbReference>
<evidence type="ECO:0000313" key="3">
    <source>
        <dbReference type="Proteomes" id="UP000284706"/>
    </source>
</evidence>
<evidence type="ECO:0000313" key="2">
    <source>
        <dbReference type="EMBL" id="PPQ86523.1"/>
    </source>
</evidence>
<gene>
    <name evidence="2" type="ORF">CVT26_008806</name>
</gene>
<sequence length="295" mass="33463">MEALHFTKVTPELRLDTPCPTAIPVTSKFVKGPVDVRVTSDISDSVLLSPLLPPIATIEEALANEDISAPLALISDPPTYHSDQLLPHVVPPSKYPTFAHPYLFRTAKTTIRVLDAFTGIYTIYHIGQIALYIVTNGRMRTGRFNPHLIPAGYLDFARRFNASNPSPKRFALYDYNNNSIRFEGPDITFEDFNIDLNLIGWRNYKPDIPRLRNAPYLQRRALADILDEIKKIDPNFKVPDSVNHSFRAENSNWRTNRSRDPRPRKSTTPPLTCRSPLTKPRDDDDHNSNASVMTI</sequence>
<feature type="compositionally biased region" description="Polar residues" evidence="1">
    <location>
        <begin position="242"/>
        <end position="255"/>
    </location>
</feature>
<dbReference type="InParanoid" id="A0A409X6W9"/>